<organism evidence="1 2">
    <name type="scientific">Rhipicephalus microplus</name>
    <name type="common">Cattle tick</name>
    <name type="synonym">Boophilus microplus</name>
    <dbReference type="NCBI Taxonomy" id="6941"/>
    <lineage>
        <taxon>Eukaryota</taxon>
        <taxon>Metazoa</taxon>
        <taxon>Ecdysozoa</taxon>
        <taxon>Arthropoda</taxon>
        <taxon>Chelicerata</taxon>
        <taxon>Arachnida</taxon>
        <taxon>Acari</taxon>
        <taxon>Parasitiformes</taxon>
        <taxon>Ixodida</taxon>
        <taxon>Ixodoidea</taxon>
        <taxon>Ixodidae</taxon>
        <taxon>Rhipicephalinae</taxon>
        <taxon>Rhipicephalus</taxon>
        <taxon>Boophilus</taxon>
    </lineage>
</organism>
<protein>
    <recommendedName>
        <fullName evidence="3">Tick transposon</fullName>
    </recommendedName>
</protein>
<comment type="caution">
    <text evidence="1">The sequence shown here is derived from an EMBL/GenBank/DDBJ whole genome shotgun (WGS) entry which is preliminary data.</text>
</comment>
<reference evidence="1" key="2">
    <citation type="submission" date="2021-09" db="EMBL/GenBank/DDBJ databases">
        <authorList>
            <person name="Jia N."/>
            <person name="Wang J."/>
            <person name="Shi W."/>
            <person name="Du L."/>
            <person name="Sun Y."/>
            <person name="Zhan W."/>
            <person name="Jiang J."/>
            <person name="Wang Q."/>
            <person name="Zhang B."/>
            <person name="Ji P."/>
            <person name="Sakyi L.B."/>
            <person name="Cui X."/>
            <person name="Yuan T."/>
            <person name="Jiang B."/>
            <person name="Yang W."/>
            <person name="Lam T.T.-Y."/>
            <person name="Chang Q."/>
            <person name="Ding S."/>
            <person name="Wang X."/>
            <person name="Zhu J."/>
            <person name="Ruan X."/>
            <person name="Zhao L."/>
            <person name="Wei J."/>
            <person name="Que T."/>
            <person name="Du C."/>
            <person name="Cheng J."/>
            <person name="Dai P."/>
            <person name="Han X."/>
            <person name="Huang E."/>
            <person name="Gao Y."/>
            <person name="Liu J."/>
            <person name="Shao H."/>
            <person name="Ye R."/>
            <person name="Li L."/>
            <person name="Wei W."/>
            <person name="Wang X."/>
            <person name="Wang C."/>
            <person name="Huo Q."/>
            <person name="Li W."/>
            <person name="Guo W."/>
            <person name="Chen H."/>
            <person name="Chen S."/>
            <person name="Zhou L."/>
            <person name="Zhou L."/>
            <person name="Ni X."/>
            <person name="Tian J."/>
            <person name="Zhou Y."/>
            <person name="Sheng Y."/>
            <person name="Liu T."/>
            <person name="Pan Y."/>
            <person name="Xia L."/>
            <person name="Li J."/>
            <person name="Zhao F."/>
            <person name="Cao W."/>
        </authorList>
    </citation>
    <scope>NUCLEOTIDE SEQUENCE</scope>
    <source>
        <strain evidence="1">Rmic-2018</strain>
        <tissue evidence="1">Larvae</tissue>
    </source>
</reference>
<evidence type="ECO:0000313" key="2">
    <source>
        <dbReference type="Proteomes" id="UP000821866"/>
    </source>
</evidence>
<proteinExistence type="predicted"/>
<dbReference type="AlphaFoldDB" id="A0A9J6D209"/>
<gene>
    <name evidence="1" type="ORF">HPB51_026836</name>
</gene>
<evidence type="ECO:0000313" key="1">
    <source>
        <dbReference type="EMBL" id="KAH7985425.1"/>
    </source>
</evidence>
<dbReference type="EMBL" id="JABSTU010001804">
    <property type="protein sequence ID" value="KAH7985425.1"/>
    <property type="molecule type" value="Genomic_DNA"/>
</dbReference>
<dbReference type="Proteomes" id="UP000821866">
    <property type="component" value="Unassembled WGS sequence"/>
</dbReference>
<name>A0A9J6D209_RHIMP</name>
<evidence type="ECO:0008006" key="3">
    <source>
        <dbReference type="Google" id="ProtNLM"/>
    </source>
</evidence>
<reference evidence="1" key="1">
    <citation type="journal article" date="2020" name="Cell">
        <title>Large-Scale Comparative Analyses of Tick Genomes Elucidate Their Genetic Diversity and Vector Capacities.</title>
        <authorList>
            <consortium name="Tick Genome and Microbiome Consortium (TIGMIC)"/>
            <person name="Jia N."/>
            <person name="Wang J."/>
            <person name="Shi W."/>
            <person name="Du L."/>
            <person name="Sun Y."/>
            <person name="Zhan W."/>
            <person name="Jiang J.F."/>
            <person name="Wang Q."/>
            <person name="Zhang B."/>
            <person name="Ji P."/>
            <person name="Bell-Sakyi L."/>
            <person name="Cui X.M."/>
            <person name="Yuan T.T."/>
            <person name="Jiang B.G."/>
            <person name="Yang W.F."/>
            <person name="Lam T.T."/>
            <person name="Chang Q.C."/>
            <person name="Ding S.J."/>
            <person name="Wang X.J."/>
            <person name="Zhu J.G."/>
            <person name="Ruan X.D."/>
            <person name="Zhao L."/>
            <person name="Wei J.T."/>
            <person name="Ye R.Z."/>
            <person name="Que T.C."/>
            <person name="Du C.H."/>
            <person name="Zhou Y.H."/>
            <person name="Cheng J.X."/>
            <person name="Dai P.F."/>
            <person name="Guo W.B."/>
            <person name="Han X.H."/>
            <person name="Huang E.J."/>
            <person name="Li L.F."/>
            <person name="Wei W."/>
            <person name="Gao Y.C."/>
            <person name="Liu J.Z."/>
            <person name="Shao H.Z."/>
            <person name="Wang X."/>
            <person name="Wang C.C."/>
            <person name="Yang T.C."/>
            <person name="Huo Q.B."/>
            <person name="Li W."/>
            <person name="Chen H.Y."/>
            <person name="Chen S.E."/>
            <person name="Zhou L.G."/>
            <person name="Ni X.B."/>
            <person name="Tian J.H."/>
            <person name="Sheng Y."/>
            <person name="Liu T."/>
            <person name="Pan Y.S."/>
            <person name="Xia L.Y."/>
            <person name="Li J."/>
            <person name="Zhao F."/>
            <person name="Cao W.C."/>
        </authorList>
    </citation>
    <scope>NUCLEOTIDE SEQUENCE</scope>
    <source>
        <strain evidence="1">Rmic-2018</strain>
    </source>
</reference>
<keyword evidence="2" id="KW-1185">Reference proteome</keyword>
<sequence>MGAYNTVEELIEAHLSNQRIRLSHTEYGRAILRKIGCQIEPVPVKVALSEDWKTIIRTKPFPWNMTPGKDDDRRTARAKAMARKPEANPRVMYADVSLRKHSDRAAVVVTFIDRLIFSVHEDKRPCNCRGSGRGLAIIHPSVETMVTASKTANRSFCAGGNLICDTSHSIKIQASGKSRRARVVPAHSQVAGNTTPDYHAREMPIGPSMSGRAITPGYQLSGHYPEVPRGKVIYQNRTST</sequence>
<accession>A0A9J6D209</accession>